<dbReference type="Pfam" id="PF08242">
    <property type="entry name" value="Methyltransf_12"/>
    <property type="match status" value="1"/>
</dbReference>
<evidence type="ECO:0000313" key="3">
    <source>
        <dbReference type="Proteomes" id="UP000011566"/>
    </source>
</evidence>
<dbReference type="GO" id="GO:0008168">
    <property type="term" value="F:methyltransferase activity"/>
    <property type="evidence" value="ECO:0007669"/>
    <property type="project" value="UniProtKB-KW"/>
</dbReference>
<keyword evidence="2" id="KW-0808">Transferase</keyword>
<sequence>MTIRVGISALARRGVEIALDEGLDGLAARTTTYAKMRLLSLLGRTEPTRALYYRLFDSTQYWEQRYADGRDSGPGSRGGHRQFKADFLNAFVDEHDIESVLEFGCGDGDQVALADYPEYRGLEISESAVEACAERFADDETKTFAHYDPDAYHDEQRTRFEAELVLSLEVVFHLVDDETFEKTMHDMFESATRYVIVFSSNHDEATPELHVRHRRFTDYVETEFPAFELVETVENEYESRHSDFYVYEKR</sequence>
<accession>M0M262</accession>
<dbReference type="eggNOG" id="arCOG01783">
    <property type="taxonomic scope" value="Archaea"/>
</dbReference>
<dbReference type="Proteomes" id="UP000011566">
    <property type="component" value="Unassembled WGS sequence"/>
</dbReference>
<dbReference type="InterPro" id="IPR013217">
    <property type="entry name" value="Methyltransf_12"/>
</dbReference>
<feature type="domain" description="Methyltransferase type 12" evidence="1">
    <location>
        <begin position="101"/>
        <end position="180"/>
    </location>
</feature>
<comment type="caution">
    <text evidence="2">The sequence shown here is derived from an EMBL/GenBank/DDBJ whole genome shotgun (WGS) entry which is preliminary data.</text>
</comment>
<dbReference type="InterPro" id="IPR029063">
    <property type="entry name" value="SAM-dependent_MTases_sf"/>
</dbReference>
<dbReference type="OrthoDB" id="212936at2157"/>
<gene>
    <name evidence="2" type="ORF">C447_06027</name>
</gene>
<evidence type="ECO:0000313" key="2">
    <source>
        <dbReference type="EMBL" id="EMA39791.1"/>
    </source>
</evidence>
<proteinExistence type="predicted"/>
<dbReference type="GO" id="GO:0032259">
    <property type="term" value="P:methylation"/>
    <property type="evidence" value="ECO:0007669"/>
    <property type="project" value="UniProtKB-KW"/>
</dbReference>
<dbReference type="PATRIC" id="fig|1132509.6.peg.1379"/>
<evidence type="ECO:0000259" key="1">
    <source>
        <dbReference type="Pfam" id="PF08242"/>
    </source>
</evidence>
<organism evidence="2 3">
    <name type="scientific">Halococcus hamelinensis 100A6</name>
    <dbReference type="NCBI Taxonomy" id="1132509"/>
    <lineage>
        <taxon>Archaea</taxon>
        <taxon>Methanobacteriati</taxon>
        <taxon>Methanobacteriota</taxon>
        <taxon>Stenosarchaea group</taxon>
        <taxon>Halobacteria</taxon>
        <taxon>Halobacteriales</taxon>
        <taxon>Halococcaceae</taxon>
        <taxon>Halococcus</taxon>
    </lineage>
</organism>
<dbReference type="SUPFAM" id="SSF53335">
    <property type="entry name" value="S-adenosyl-L-methionine-dependent methyltransferases"/>
    <property type="match status" value="1"/>
</dbReference>
<protein>
    <submittedName>
        <fullName evidence="2">Methyltransferase</fullName>
    </submittedName>
</protein>
<dbReference type="EMBL" id="AOMB01000015">
    <property type="protein sequence ID" value="EMA39791.1"/>
    <property type="molecule type" value="Genomic_DNA"/>
</dbReference>
<dbReference type="Gene3D" id="3.40.50.150">
    <property type="entry name" value="Vaccinia Virus protein VP39"/>
    <property type="match status" value="1"/>
</dbReference>
<reference evidence="2 3" key="1">
    <citation type="journal article" date="2014" name="PLoS Genet.">
        <title>Phylogenetically driven sequencing of extremely halophilic archaea reveals strategies for static and dynamic osmo-response.</title>
        <authorList>
            <person name="Becker E.A."/>
            <person name="Seitzer P.M."/>
            <person name="Tritt A."/>
            <person name="Larsen D."/>
            <person name="Krusor M."/>
            <person name="Yao A.I."/>
            <person name="Wu D."/>
            <person name="Madern D."/>
            <person name="Eisen J.A."/>
            <person name="Darling A.E."/>
            <person name="Facciotti M.T."/>
        </authorList>
    </citation>
    <scope>NUCLEOTIDE SEQUENCE [LARGE SCALE GENOMIC DNA]</scope>
    <source>
        <strain evidence="2 3">100A6</strain>
    </source>
</reference>
<keyword evidence="3" id="KW-1185">Reference proteome</keyword>
<keyword evidence="2" id="KW-0489">Methyltransferase</keyword>
<name>M0M262_9EURY</name>
<dbReference type="AlphaFoldDB" id="M0M262"/>